<sequence length="75" mass="8810">MLDIFKNYPARSSIVDGFYLYESRQRALQEKRARQKAQPQIRQVEILRMEHFSDLNIKADSKSDTPQSSSMHPPE</sequence>
<reference evidence="2" key="1">
    <citation type="journal article" date="2008" name="BMC Genomics">
        <title>A conifer genomics resource of 200,000 spruce (Picea spp.) ESTs and 6,464 high-quality, sequence-finished full-length cDNAs for Sitka spruce (Picea sitchensis).</title>
        <authorList>
            <person name="Ralph S.G."/>
            <person name="Chun H.J."/>
            <person name="Kolosova N."/>
            <person name="Cooper D."/>
            <person name="Oddy C."/>
            <person name="Ritland C.E."/>
            <person name="Kirkpatrick R."/>
            <person name="Moore R."/>
            <person name="Barber S."/>
            <person name="Holt R.A."/>
            <person name="Jones S.J."/>
            <person name="Marra M.A."/>
            <person name="Douglas C.J."/>
            <person name="Ritland K."/>
            <person name="Bohlmann J."/>
        </authorList>
    </citation>
    <scope>NUCLEOTIDE SEQUENCE</scope>
    <source>
        <tissue evidence="2">Green portion of the leader tissue</tissue>
    </source>
</reference>
<proteinExistence type="evidence at transcript level"/>
<name>A9NXZ3_PICSI</name>
<dbReference type="EMBL" id="EF086220">
    <property type="protein sequence ID" value="ABK25504.1"/>
    <property type="molecule type" value="mRNA"/>
</dbReference>
<protein>
    <submittedName>
        <fullName evidence="2">Uncharacterized protein</fullName>
    </submittedName>
</protein>
<evidence type="ECO:0000256" key="1">
    <source>
        <dbReference type="SAM" id="MobiDB-lite"/>
    </source>
</evidence>
<accession>A9NXZ3</accession>
<feature type="compositionally biased region" description="Polar residues" evidence="1">
    <location>
        <begin position="64"/>
        <end position="75"/>
    </location>
</feature>
<organism evidence="2">
    <name type="scientific">Picea sitchensis</name>
    <name type="common">Sitka spruce</name>
    <name type="synonym">Pinus sitchensis</name>
    <dbReference type="NCBI Taxonomy" id="3332"/>
    <lineage>
        <taxon>Eukaryota</taxon>
        <taxon>Viridiplantae</taxon>
        <taxon>Streptophyta</taxon>
        <taxon>Embryophyta</taxon>
        <taxon>Tracheophyta</taxon>
        <taxon>Spermatophyta</taxon>
        <taxon>Pinopsida</taxon>
        <taxon>Pinidae</taxon>
        <taxon>Conifers I</taxon>
        <taxon>Pinales</taxon>
        <taxon>Pinaceae</taxon>
        <taxon>Picea</taxon>
    </lineage>
</organism>
<feature type="region of interest" description="Disordered" evidence="1">
    <location>
        <begin position="55"/>
        <end position="75"/>
    </location>
</feature>
<evidence type="ECO:0000313" key="2">
    <source>
        <dbReference type="EMBL" id="ABK25504.1"/>
    </source>
</evidence>
<dbReference type="AlphaFoldDB" id="A9NXZ3"/>